<dbReference type="RefSeq" id="WP_190446665.1">
    <property type="nucleotide sequence ID" value="NZ_JAMPLM010000024.1"/>
</dbReference>
<keyword evidence="3" id="KW-1185">Reference proteome</keyword>
<name>A0ABV0KP14_9CYAN</name>
<proteinExistence type="predicted"/>
<protein>
    <submittedName>
        <fullName evidence="2">VgrG-related protein</fullName>
    </submittedName>
</protein>
<dbReference type="Proteomes" id="UP001476950">
    <property type="component" value="Unassembled WGS sequence"/>
</dbReference>
<dbReference type="NCBIfam" id="NF033848">
    <property type="entry name" value="VgrG_rel"/>
    <property type="match status" value="1"/>
</dbReference>
<feature type="domain" description="Gp5/Type VI secretion system Vgr protein OB-fold" evidence="1">
    <location>
        <begin position="395"/>
        <end position="468"/>
    </location>
</feature>
<evidence type="ECO:0000313" key="2">
    <source>
        <dbReference type="EMBL" id="MEP1060969.1"/>
    </source>
</evidence>
<evidence type="ECO:0000313" key="3">
    <source>
        <dbReference type="Proteomes" id="UP001476950"/>
    </source>
</evidence>
<dbReference type="Gene3D" id="2.30.110.50">
    <property type="match status" value="1"/>
</dbReference>
<dbReference type="Gene3D" id="4.10.220.110">
    <property type="match status" value="1"/>
</dbReference>
<dbReference type="InterPro" id="IPR037026">
    <property type="entry name" value="Vgr_OB-fold_dom_sf"/>
</dbReference>
<dbReference type="InterPro" id="IPR006531">
    <property type="entry name" value="Gp5/Vgr_OB"/>
</dbReference>
<dbReference type="Gene3D" id="3.55.50.10">
    <property type="entry name" value="Baseplate protein-like domains"/>
    <property type="match status" value="1"/>
</dbReference>
<dbReference type="InterPro" id="IPR047702">
    <property type="entry name" value="VgrG-rel"/>
</dbReference>
<dbReference type="SUPFAM" id="SSF69255">
    <property type="entry name" value="gp5 N-terminal domain-like"/>
    <property type="match status" value="1"/>
</dbReference>
<gene>
    <name evidence="2" type="ORF">NDI38_21275</name>
</gene>
<reference evidence="2 3" key="1">
    <citation type="submission" date="2022-04" db="EMBL/GenBank/DDBJ databases">
        <title>Positive selection, recombination, and allopatry shape intraspecific diversity of widespread and dominant cyanobacteria.</title>
        <authorList>
            <person name="Wei J."/>
            <person name="Shu W."/>
            <person name="Hu C."/>
        </authorList>
    </citation>
    <scope>NUCLEOTIDE SEQUENCE [LARGE SCALE GENOMIC DNA]</scope>
    <source>
        <strain evidence="2 3">AS-A4</strain>
    </source>
</reference>
<comment type="caution">
    <text evidence="2">The sequence shown here is derived from an EMBL/GenBank/DDBJ whole genome shotgun (WGS) entry which is preliminary data.</text>
</comment>
<organism evidence="2 3">
    <name type="scientific">Stenomitos frigidus AS-A4</name>
    <dbReference type="NCBI Taxonomy" id="2933935"/>
    <lineage>
        <taxon>Bacteria</taxon>
        <taxon>Bacillati</taxon>
        <taxon>Cyanobacteriota</taxon>
        <taxon>Cyanophyceae</taxon>
        <taxon>Leptolyngbyales</taxon>
        <taxon>Leptolyngbyaceae</taxon>
        <taxon>Stenomitos</taxon>
    </lineage>
</organism>
<dbReference type="EMBL" id="JAMPLM010000024">
    <property type="protein sequence ID" value="MEP1060969.1"/>
    <property type="molecule type" value="Genomic_DNA"/>
</dbReference>
<accession>A0ABV0KP14</accession>
<dbReference type="Pfam" id="PF04717">
    <property type="entry name" value="Phage_base_V"/>
    <property type="match status" value="1"/>
</dbReference>
<dbReference type="Gene3D" id="2.40.50.230">
    <property type="entry name" value="Gp5 N-terminal domain"/>
    <property type="match status" value="1"/>
</dbReference>
<evidence type="ECO:0000259" key="1">
    <source>
        <dbReference type="Pfam" id="PF04717"/>
    </source>
</evidence>
<dbReference type="Pfam" id="PF05954">
    <property type="entry name" value="Phage_GPD"/>
    <property type="match status" value="1"/>
</dbReference>
<dbReference type="SUPFAM" id="SSF69279">
    <property type="entry name" value="Phage tail proteins"/>
    <property type="match status" value="1"/>
</dbReference>
<sequence>MPKTTPSTYVAEPELEIEGQPAPIKLMENLLQISIEESLHLPSMFTIVVNNPDFPGLSDQPTLEPRQANKLWDHEALFAIGKSVRIGFRNSTTAASEFQVQEKDWIIVGEITAIETHFTSGSQAPIMIRGYDRSHRLHRGHHNRSFQNMTDTDIVKKIIREVDVPAGSIEDSGAPHDYVFQENQTNLEFLRERAARNGFELFVQNGKLNFHKPKNNQALELAWLEQIASFQVSVSSAKQVDAVEVRGWNYKQKKAIVATRNQDTILTQTDQGKGKTTSSAFQGKPNAPKLIVVDQPIATQQEADKIAQSLFNELSDEFVHADALAQGHPSIRPGRVAKLKGMGKYSGDYYITETHHRLSEGVYTTAFSIRGLRGGDLLSLLAPPIRLQPGQTLLIGQVTNNDDPEGLGRVRVEFPTLTEDHDSAWARVVAIGAGKNRGFDCLPEIDDEVLVGFEHGDIHRPFVIGGLWNGSDEPPESVSNSVMGSKVRLRTIKTRTGHQIQFVEEPSGGSQAGITIKTVGGHLVQMNDTDRSITLSSTGNLKITAVGNIDISATGIITVQGAMIKLN</sequence>